<dbReference type="KEGG" id="dti:Desti_2513"/>
<dbReference type="AlphaFoldDB" id="I4C6K2"/>
<protein>
    <submittedName>
        <fullName evidence="2">Uncharacterized protein</fullName>
    </submittedName>
</protein>
<keyword evidence="1" id="KW-0732">Signal</keyword>
<evidence type="ECO:0000313" key="3">
    <source>
        <dbReference type="Proteomes" id="UP000006055"/>
    </source>
</evidence>
<gene>
    <name evidence="2" type="ordered locus">Desti_2513</name>
</gene>
<evidence type="ECO:0000313" key="2">
    <source>
        <dbReference type="EMBL" id="AFM25193.1"/>
    </source>
</evidence>
<dbReference type="EMBL" id="CP003360">
    <property type="protein sequence ID" value="AFM25193.1"/>
    <property type="molecule type" value="Genomic_DNA"/>
</dbReference>
<sequence>MNRRNHTAPVTCLLAVVLFIVFESAALAQAFMPPPPTFPGRPCLVAGRFYFAGGAQYRNIQRFGFERKTSPIIYQFQPGVPPFGPNVAGEFGTGTGNVGYPNDVDAGLPTGNSADPPSISGIWNYLNGTINPVGDSTTWPVSPFGGAPTLAGLGQYATTLGTPINVGSFTVAAPNKQVGVSSGTIGFSLTDPPPFNETYTITWERLLDDTVVAEGGVESIIYRYDTQEINTEFSEGIWTPALELGFQWTNFFDIFGAFSWYDISDKVSRDWAATSGLMRRGFRDTFPFSSDNSANWIVGFWTSSTVVETANVNNQILADSPGPFGMPRREFYLMNVSSTGGVPVTEHLNLETTVRVYETKVGARSWIPLYGLGRFGITLGPLMNILNYSASTHNVYTFATVPGPQSVEYASLNKGTLLSFGVFSGADLELAYGQFFGRLTGQYTVTEQKQIVNDDATYTNVNLSGFSTIIAGGVRW</sequence>
<organism evidence="2 3">
    <name type="scientific">Desulfomonile tiedjei (strain ATCC 49306 / DSM 6799 / DCB-1)</name>
    <dbReference type="NCBI Taxonomy" id="706587"/>
    <lineage>
        <taxon>Bacteria</taxon>
        <taxon>Pseudomonadati</taxon>
        <taxon>Thermodesulfobacteriota</taxon>
        <taxon>Desulfomonilia</taxon>
        <taxon>Desulfomonilales</taxon>
        <taxon>Desulfomonilaceae</taxon>
        <taxon>Desulfomonile</taxon>
    </lineage>
</organism>
<proteinExistence type="predicted"/>
<accession>I4C6K2</accession>
<evidence type="ECO:0000256" key="1">
    <source>
        <dbReference type="SAM" id="SignalP"/>
    </source>
</evidence>
<feature type="chain" id="PRO_5003687191" evidence="1">
    <location>
        <begin position="29"/>
        <end position="476"/>
    </location>
</feature>
<feature type="signal peptide" evidence="1">
    <location>
        <begin position="1"/>
        <end position="28"/>
    </location>
</feature>
<reference evidence="3" key="1">
    <citation type="submission" date="2012-06" db="EMBL/GenBank/DDBJ databases">
        <title>Complete sequence of chromosome of Desulfomonile tiedjei DSM 6799.</title>
        <authorList>
            <person name="Lucas S."/>
            <person name="Copeland A."/>
            <person name="Lapidus A."/>
            <person name="Glavina del Rio T."/>
            <person name="Dalin E."/>
            <person name="Tice H."/>
            <person name="Bruce D."/>
            <person name="Goodwin L."/>
            <person name="Pitluck S."/>
            <person name="Peters L."/>
            <person name="Ovchinnikova G."/>
            <person name="Zeytun A."/>
            <person name="Lu M."/>
            <person name="Kyrpides N."/>
            <person name="Mavromatis K."/>
            <person name="Ivanova N."/>
            <person name="Brettin T."/>
            <person name="Detter J.C."/>
            <person name="Han C."/>
            <person name="Larimer F."/>
            <person name="Land M."/>
            <person name="Hauser L."/>
            <person name="Markowitz V."/>
            <person name="Cheng J.-F."/>
            <person name="Hugenholtz P."/>
            <person name="Woyke T."/>
            <person name="Wu D."/>
            <person name="Spring S."/>
            <person name="Schroeder M."/>
            <person name="Brambilla E."/>
            <person name="Klenk H.-P."/>
            <person name="Eisen J.A."/>
        </authorList>
    </citation>
    <scope>NUCLEOTIDE SEQUENCE [LARGE SCALE GENOMIC DNA]</scope>
    <source>
        <strain evidence="3">ATCC 49306 / DSM 6799 / DCB-1</strain>
    </source>
</reference>
<dbReference type="HOGENOM" id="CLU_573343_0_0_7"/>
<dbReference type="Proteomes" id="UP000006055">
    <property type="component" value="Chromosome"/>
</dbReference>
<name>I4C6K2_DESTA</name>
<keyword evidence="3" id="KW-1185">Reference proteome</keyword>
<dbReference type="RefSeq" id="WP_014810335.1">
    <property type="nucleotide sequence ID" value="NC_018025.1"/>
</dbReference>